<reference evidence="1 2" key="1">
    <citation type="journal article" date="2016" name="Nat. Commun.">
        <title>Thousands of microbial genomes shed light on interconnected biogeochemical processes in an aquifer system.</title>
        <authorList>
            <person name="Anantharaman K."/>
            <person name="Brown C.T."/>
            <person name="Hug L.A."/>
            <person name="Sharon I."/>
            <person name="Castelle C.J."/>
            <person name="Probst A.J."/>
            <person name="Thomas B.C."/>
            <person name="Singh A."/>
            <person name="Wilkins M.J."/>
            <person name="Karaoz U."/>
            <person name="Brodie E.L."/>
            <person name="Williams K.H."/>
            <person name="Hubbard S.S."/>
            <person name="Banfield J.F."/>
        </authorList>
    </citation>
    <scope>NUCLEOTIDE SEQUENCE [LARGE SCALE GENOMIC DNA]</scope>
</reference>
<accession>A0A1G1WLK7</accession>
<dbReference type="AlphaFoldDB" id="A0A1G1WLK7"/>
<comment type="caution">
    <text evidence="1">The sequence shown here is derived from an EMBL/GenBank/DDBJ whole genome shotgun (WGS) entry which is preliminary data.</text>
</comment>
<evidence type="ECO:0000313" key="1">
    <source>
        <dbReference type="EMBL" id="OGY28270.1"/>
    </source>
</evidence>
<evidence type="ECO:0000313" key="2">
    <source>
        <dbReference type="Proteomes" id="UP000176645"/>
    </source>
</evidence>
<name>A0A1G1WLK7_9BACT</name>
<organism evidence="1 2">
    <name type="scientific">Candidatus Woykebacteria bacterium RBG_19FT_COMBO_43_10</name>
    <dbReference type="NCBI Taxonomy" id="1802598"/>
    <lineage>
        <taxon>Bacteria</taxon>
        <taxon>Candidatus Woykeibacteriota</taxon>
    </lineage>
</organism>
<sequence length="119" mass="13562">MRDDILVKQRVSEVGLSLLARVRAEFPNLKAYSVEKLWREQHSIEFSYEVRSRRTRGPLGFLFPATLVEVQGSYGSFSRNFAVTVMDSAVWESACRQAASHSVRAEKSRKLRDAELARA</sequence>
<gene>
    <name evidence="1" type="ORF">A2Z42_01855</name>
</gene>
<dbReference type="Proteomes" id="UP000176645">
    <property type="component" value="Unassembled WGS sequence"/>
</dbReference>
<proteinExistence type="predicted"/>
<protein>
    <submittedName>
        <fullName evidence="1">Uncharacterized protein</fullName>
    </submittedName>
</protein>
<dbReference type="EMBL" id="MHCU01000006">
    <property type="protein sequence ID" value="OGY28270.1"/>
    <property type="molecule type" value="Genomic_DNA"/>
</dbReference>